<feature type="compositionally biased region" description="Basic and acidic residues" evidence="1">
    <location>
        <begin position="76"/>
        <end position="95"/>
    </location>
</feature>
<feature type="compositionally biased region" description="Basic and acidic residues" evidence="1">
    <location>
        <begin position="119"/>
        <end position="130"/>
    </location>
</feature>
<evidence type="ECO:0000256" key="1">
    <source>
        <dbReference type="SAM" id="MobiDB-lite"/>
    </source>
</evidence>
<organism evidence="2 3">
    <name type="scientific">Phialocephala subalpina</name>
    <dbReference type="NCBI Taxonomy" id="576137"/>
    <lineage>
        <taxon>Eukaryota</taxon>
        <taxon>Fungi</taxon>
        <taxon>Dikarya</taxon>
        <taxon>Ascomycota</taxon>
        <taxon>Pezizomycotina</taxon>
        <taxon>Leotiomycetes</taxon>
        <taxon>Helotiales</taxon>
        <taxon>Mollisiaceae</taxon>
        <taxon>Phialocephala</taxon>
        <taxon>Phialocephala fortinii species complex</taxon>
    </lineage>
</organism>
<dbReference type="AlphaFoldDB" id="A0A1L7XIS2"/>
<sequence length="130" mass="13888">MLEATQGNVWKLHQAGALCLLGAEIEYDQGDAKHPAAQAMMMYEEIGATQGRNDTLDGLVSIVAKVLEYGKVRSGARIETKKRTDDSQSDSRADGENDQGADSEEAWEDIGEVENGEGENGKGEKGGCIA</sequence>
<dbReference type="EMBL" id="FJOG01000028">
    <property type="protein sequence ID" value="CZR64856.1"/>
    <property type="molecule type" value="Genomic_DNA"/>
</dbReference>
<reference evidence="2 3" key="1">
    <citation type="submission" date="2016-03" db="EMBL/GenBank/DDBJ databases">
        <authorList>
            <person name="Ploux O."/>
        </authorList>
    </citation>
    <scope>NUCLEOTIDE SEQUENCE [LARGE SCALE GENOMIC DNA]</scope>
    <source>
        <strain evidence="2 3">UAMH 11012</strain>
    </source>
</reference>
<dbReference type="Proteomes" id="UP000184330">
    <property type="component" value="Unassembled WGS sequence"/>
</dbReference>
<evidence type="ECO:0000313" key="3">
    <source>
        <dbReference type="Proteomes" id="UP000184330"/>
    </source>
</evidence>
<proteinExistence type="predicted"/>
<feature type="compositionally biased region" description="Acidic residues" evidence="1">
    <location>
        <begin position="96"/>
        <end position="117"/>
    </location>
</feature>
<protein>
    <submittedName>
        <fullName evidence="2">Uncharacterized protein</fullName>
    </submittedName>
</protein>
<accession>A0A1L7XIS2</accession>
<name>A0A1L7XIS2_9HELO</name>
<feature type="region of interest" description="Disordered" evidence="1">
    <location>
        <begin position="76"/>
        <end position="130"/>
    </location>
</feature>
<evidence type="ECO:0000313" key="2">
    <source>
        <dbReference type="EMBL" id="CZR64856.1"/>
    </source>
</evidence>
<gene>
    <name evidence="2" type="ORF">PAC_14755</name>
</gene>
<keyword evidence="3" id="KW-1185">Reference proteome</keyword>